<comment type="caution">
    <text evidence="1">The sequence shown here is derived from an EMBL/GenBank/DDBJ whole genome shotgun (WGS) entry which is preliminary data.</text>
</comment>
<sequence length="78" mass="8952">MSRNISQYAGERETECNTADQYSLTLESQNLEPVVTALSNSYPSESLNFAAFLYLFNTCDRLSFLPAKFWQIFSQKKP</sequence>
<gene>
    <name evidence="1" type="ORF">MiAbW_00315</name>
</gene>
<dbReference type="EMBL" id="BJKP01000002">
    <property type="protein sequence ID" value="GEA25777.1"/>
    <property type="molecule type" value="Genomic_DNA"/>
</dbReference>
<evidence type="ECO:0000313" key="1">
    <source>
        <dbReference type="EMBL" id="GEA25777.1"/>
    </source>
</evidence>
<organism evidence="1 2">
    <name type="scientific">Microcystis aeruginosa NIES-4325</name>
    <dbReference type="NCBI Taxonomy" id="2569534"/>
    <lineage>
        <taxon>Bacteria</taxon>
        <taxon>Bacillati</taxon>
        <taxon>Cyanobacteriota</taxon>
        <taxon>Cyanophyceae</taxon>
        <taxon>Oscillatoriophycideae</taxon>
        <taxon>Chroococcales</taxon>
        <taxon>Microcystaceae</taxon>
        <taxon>Microcystis</taxon>
    </lineage>
</organism>
<name>A0A5J4F3W3_MICAE</name>
<dbReference type="AlphaFoldDB" id="A0A5J4F3W3"/>
<accession>A0A5J4F3W3</accession>
<reference evidence="1 2" key="1">
    <citation type="journal article" date="2019" name="FEMS Microbiol. Lett.">
        <title>A novel salt-tolerant genotype illuminates the sucrose gene evolution in freshwater bloom-forming cyanobacterium Microcystis aeruginosa.</title>
        <authorList>
            <person name="Tanabe Y."/>
            <person name="Yamaguchi H."/>
            <person name="Sano T."/>
            <person name="Kawachi M."/>
        </authorList>
    </citation>
    <scope>NUCLEOTIDE SEQUENCE [LARGE SCALE GENOMIC DNA]</scope>
    <source>
        <strain evidence="1 2">NIES-4325</strain>
    </source>
</reference>
<proteinExistence type="predicted"/>
<dbReference type="Proteomes" id="UP000376575">
    <property type="component" value="Unassembled WGS sequence"/>
</dbReference>
<protein>
    <submittedName>
        <fullName evidence="1">Uncharacterized protein</fullName>
    </submittedName>
</protein>
<evidence type="ECO:0000313" key="2">
    <source>
        <dbReference type="Proteomes" id="UP000376575"/>
    </source>
</evidence>